<feature type="disulfide bond" evidence="8">
    <location>
        <begin position="944"/>
        <end position="953"/>
    </location>
</feature>
<dbReference type="GO" id="GO:0005886">
    <property type="term" value="C:plasma membrane"/>
    <property type="evidence" value="ECO:0007669"/>
    <property type="project" value="GOC"/>
</dbReference>
<dbReference type="GO" id="GO:0007528">
    <property type="term" value="P:neuromuscular junction development"/>
    <property type="evidence" value="ECO:0007669"/>
    <property type="project" value="TreeGrafter"/>
</dbReference>
<dbReference type="InterPro" id="IPR003645">
    <property type="entry name" value="Fol_N"/>
</dbReference>
<dbReference type="FunFam" id="2.10.25.10:FF:000134">
    <property type="entry name" value="Transmembrane agrin"/>
    <property type="match status" value="1"/>
</dbReference>
<protein>
    <recommendedName>
        <fullName evidence="1">Agrin</fullName>
    </recommendedName>
</protein>
<dbReference type="InterPro" id="IPR050372">
    <property type="entry name" value="Neurexin-related_CASP"/>
</dbReference>
<sequence>MYAGENEEKTVCRGMLCGFGAVCEKNPADASQGVCVCKKATCPSVVAPVCGSDYSTYSNECELEKAQCNQQRRIKVMSKGACGSKDPCAEVVCSFGSTCVRSTDGQSAKCICMSFCGGLPENTVCGSDGKDYRSECHLNRHACDKQENIFKKFDGPCDPCKNTHNDMNRVCRVNPRSRRAELLPRPESCPLKKEPVCGDDGVTYENECVLHRTGAIRGIEIQKLRSGQCQVQDRCREECRFNAVCLIRRGLARCSCERIICDGAYQPLCGRDSRTYFNDCERQKAECQQKAAIPVKHHGPCDLAKPSPCLSVECQFGATCVVKNQEAICECQQVCQSVYDPVCGSDNLTYSNPCELDAMACALRKEIRMKHKGPCGEPLDPPAKERTNPACHAQEQPDFGLFGLNVQGKGGPYKISGEGDFFQGSCHCDPVGSVRDDCEQMTGLCSCKPGITGTKCKQCPSGSKLGMSGCEKDLSAPSSCSEMTCEFGASCVEVNGLPQCECPSLLCTEADASKVCGSDGVTYGDQCQLRTIACRQGKAIEVKHLGQCAESHASHPTPPATQRPLDSVPPLAPQITTLAPELTRTSSSPWHSEDSVSHQSQPVTRRIAKPAVLSTLPWTTQGIRQTTARPLLTAPVVPATTPMAYVESGSAEGSGDPELGTSGDQEGSGTSSAGEEEMEEEKVPNPHLVERATCYNTPLGCCSDGKTPAIDAEGSNCPATKVFQGVLILEEVEGQELFYTPEMADPKSELFGETARSIESVLDELFRNSEVKRDFRSVQVRHLGQSSAVRVIVETHFDPATSYTAADIQRALLKQIKASKKKTILVKRPQQENIKFMDFDWIPQLFTTTTTTTIATTMAPMAASSQRFPNTTNPRNLNPGWLNGKSSGGATTKRPSTSLPTSMDRKKPVRPVPTTKKPPRPCDSHPCLHGGTCEDDGRDFTCSCPAGKGGAVCEKSIRYFIPSFGGKSYLAFKMMKAYHTVRIAMEFRASELSGLLLYNGQNRGKDFVSLALVNGFVELRFNTGSGTGVITSKVPIEPGQWHALVVNRNRRNGVLSVDGEPHMHGESPSGTDGLNLDTDLFVGGAPEDQIDVVAERTSVTAGLKGCIRLLDVNNQMYDLREKGDDVLYGSGVGECGNNPCQPNPCHHGGLCHTMEAEMFHCECLNGYTGPTCADERNPCDPNPCHLSATCLVLPEGGSKCECPMGRGGEFCESVAEMDQTVPFLPEFNGFSYLELNGLQTFVPELQDKMTMEVAFLSRNPNGLIFYNGQKTDGKGDFISLALHNGYLEYRYDLGKGAAVIKSRDPVPLNTWVSVSLERNARKGIMRINNGERTLGESPLPHTSLNLKEPLYVGGAPDFSQLARAAAASASFDGAIQKISIKGTPILKEKNIRSAVEISPFRSHPCTQKPSPCQNSGTCQPRLESYECTCPRGFFGTHCEKVLTEKAAGDSDAIAFDGWTYIEYHNAVTKSQLTNEIPAPDALDYHLDLSEKALQSNYFELSIKTEATQGLILWSGKGLDRSDYIALAIVDGRVQMTYDLGSKPVILRSTVPINTNQWIQIKASRVHRDGSLQVGNESPIMGSSPLGATQLDTDGALWLGGLEKLSLAHKLPKSFLTGFVGCIRDVVVDRQELHLVEDALNNPTILHCAAK</sequence>
<evidence type="ECO:0000256" key="6">
    <source>
        <dbReference type="ARBA" id="ARBA00023157"/>
    </source>
</evidence>
<feature type="disulfide bond" evidence="9">
    <location>
        <begin position="426"/>
        <end position="438"/>
    </location>
</feature>
<dbReference type="FunFam" id="2.60.120.200:FF:000045">
    <property type="entry name" value="Transmembrane agrin"/>
    <property type="match status" value="1"/>
</dbReference>
<keyword evidence="3 8" id="KW-0245">EGF-like domain</keyword>
<keyword evidence="5" id="KW-0221">Differentiation</keyword>
<dbReference type="InterPro" id="IPR002350">
    <property type="entry name" value="Kazal_dom"/>
</dbReference>
<dbReference type="FunFam" id="3.30.70.960:FF:000001">
    <property type="entry name" value="NtA agrin"/>
    <property type="match status" value="1"/>
</dbReference>
<dbReference type="PROSITE" id="PS00022">
    <property type="entry name" value="EGF_1"/>
    <property type="match status" value="4"/>
</dbReference>
<dbReference type="InterPro" id="IPR000152">
    <property type="entry name" value="EGF-type_Asp/Asn_hydroxyl_site"/>
</dbReference>
<feature type="region of interest" description="Disordered" evidence="10">
    <location>
        <begin position="646"/>
        <end position="689"/>
    </location>
</feature>
<dbReference type="Gene3D" id="2.10.25.10">
    <property type="entry name" value="Laminin"/>
    <property type="match status" value="5"/>
</dbReference>
<feature type="domain" description="Laminin G" evidence="12">
    <location>
        <begin position="1222"/>
        <end position="1405"/>
    </location>
</feature>
<feature type="domain" description="Kazal-like" evidence="15">
    <location>
        <begin position="255"/>
        <end position="303"/>
    </location>
</feature>
<feature type="domain" description="Laminin G" evidence="12">
    <location>
        <begin position="959"/>
        <end position="1135"/>
    </location>
</feature>
<dbReference type="SUPFAM" id="SSF49899">
    <property type="entry name" value="Concanavalin A-like lectins/glucanases"/>
    <property type="match status" value="3"/>
</dbReference>
<dbReference type="CDD" id="cd00055">
    <property type="entry name" value="EGF_Lam"/>
    <property type="match status" value="1"/>
</dbReference>
<dbReference type="PROSITE" id="PS00010">
    <property type="entry name" value="ASX_HYDROXYL"/>
    <property type="match status" value="1"/>
</dbReference>
<dbReference type="FunFam" id="2.60.120.200:FF:000027">
    <property type="entry name" value="Transmembrane agrin"/>
    <property type="match status" value="1"/>
</dbReference>
<dbReference type="SMART" id="SM00200">
    <property type="entry name" value="SEA"/>
    <property type="match status" value="1"/>
</dbReference>
<feature type="domain" description="Laminin EGF-like" evidence="14">
    <location>
        <begin position="426"/>
        <end position="472"/>
    </location>
</feature>
<comment type="caution">
    <text evidence="8">Lacks conserved residue(s) required for the propagation of feature annotation.</text>
</comment>
<feature type="domain" description="Kazal-like" evidence="15">
    <location>
        <begin position="36"/>
        <end position="84"/>
    </location>
</feature>
<dbReference type="FunFam" id="3.30.60.30:FF:000018">
    <property type="entry name" value="Transmembrane agrin"/>
    <property type="match status" value="1"/>
</dbReference>
<dbReference type="Gene3D" id="2.60.120.200">
    <property type="match status" value="3"/>
</dbReference>
<keyword evidence="2" id="KW-0217">Developmental protein</keyword>
<keyword evidence="6 8" id="KW-1015">Disulfide bond</keyword>
<dbReference type="PROSITE" id="PS50024">
    <property type="entry name" value="SEA"/>
    <property type="match status" value="1"/>
</dbReference>
<evidence type="ECO:0000256" key="9">
    <source>
        <dbReference type="PROSITE-ProRule" id="PRU00460"/>
    </source>
</evidence>
<dbReference type="CDD" id="cd00054">
    <property type="entry name" value="EGF_CA"/>
    <property type="match status" value="3"/>
</dbReference>
<feature type="disulfide bond" evidence="8">
    <location>
        <begin position="1202"/>
        <end position="1211"/>
    </location>
</feature>
<feature type="disulfide bond" evidence="9">
    <location>
        <begin position="428"/>
        <end position="445"/>
    </location>
</feature>
<dbReference type="GeneID" id="113421268"/>
<evidence type="ECO:0000256" key="4">
    <source>
        <dbReference type="ARBA" id="ARBA00022737"/>
    </source>
</evidence>
<dbReference type="CDD" id="cd00110">
    <property type="entry name" value="LamG"/>
    <property type="match status" value="3"/>
</dbReference>
<feature type="disulfide bond" evidence="8">
    <location>
        <begin position="1163"/>
        <end position="1172"/>
    </location>
</feature>
<evidence type="ECO:0000313" key="16">
    <source>
        <dbReference type="Proteomes" id="UP000504612"/>
    </source>
</evidence>
<gene>
    <name evidence="17" type="primary">AGRN</name>
</gene>
<dbReference type="Pfam" id="PF00050">
    <property type="entry name" value="Kazal_1"/>
    <property type="match status" value="2"/>
</dbReference>
<feature type="domain" description="Kazal-like" evidence="15">
    <location>
        <begin position="494"/>
        <end position="550"/>
    </location>
</feature>
<dbReference type="Proteomes" id="UP000504612">
    <property type="component" value="Unplaced"/>
</dbReference>
<evidence type="ECO:0000256" key="5">
    <source>
        <dbReference type="ARBA" id="ARBA00022782"/>
    </source>
</evidence>
<dbReference type="InterPro" id="IPR000742">
    <property type="entry name" value="EGF"/>
</dbReference>
<feature type="domain" description="EGF-like" evidence="13">
    <location>
        <begin position="1136"/>
        <end position="1173"/>
    </location>
</feature>
<dbReference type="GO" id="GO:0005509">
    <property type="term" value="F:calcium ion binding"/>
    <property type="evidence" value="ECO:0007669"/>
    <property type="project" value="InterPro"/>
</dbReference>
<feature type="domain" description="EGF-like" evidence="13">
    <location>
        <begin position="1175"/>
        <end position="1212"/>
    </location>
</feature>
<dbReference type="InterPro" id="IPR001791">
    <property type="entry name" value="Laminin_G"/>
</dbReference>
<reference evidence="17" key="1">
    <citation type="submission" date="2025-08" db="UniProtKB">
        <authorList>
            <consortium name="RefSeq"/>
        </authorList>
    </citation>
    <scope>IDENTIFICATION</scope>
</reference>
<dbReference type="SMART" id="SM00179">
    <property type="entry name" value="EGF_CA"/>
    <property type="match status" value="3"/>
</dbReference>
<dbReference type="GO" id="GO:0043113">
    <property type="term" value="P:receptor clustering"/>
    <property type="evidence" value="ECO:0007669"/>
    <property type="project" value="TreeGrafter"/>
</dbReference>
<dbReference type="InterPro" id="IPR013320">
    <property type="entry name" value="ConA-like_dom_sf"/>
</dbReference>
<evidence type="ECO:0000259" key="14">
    <source>
        <dbReference type="PROSITE" id="PS50027"/>
    </source>
</evidence>
<dbReference type="GO" id="GO:0005576">
    <property type="term" value="C:extracellular region"/>
    <property type="evidence" value="ECO:0007669"/>
    <property type="project" value="UniProtKB-ARBA"/>
</dbReference>
<evidence type="ECO:0000313" key="17">
    <source>
        <dbReference type="RefSeq" id="XP_026537342.1"/>
    </source>
</evidence>
<evidence type="ECO:0000256" key="2">
    <source>
        <dbReference type="ARBA" id="ARBA00022473"/>
    </source>
</evidence>
<feature type="domain" description="SEA" evidence="11">
    <location>
        <begin position="719"/>
        <end position="841"/>
    </location>
</feature>
<dbReference type="PANTHER" id="PTHR15036:SF83">
    <property type="entry name" value="AGRIN"/>
    <property type="match status" value="1"/>
</dbReference>
<feature type="region of interest" description="Disordered" evidence="10">
    <location>
        <begin position="862"/>
        <end position="922"/>
    </location>
</feature>
<dbReference type="SUPFAM" id="SSF82671">
    <property type="entry name" value="SEA domain"/>
    <property type="match status" value="1"/>
</dbReference>
<feature type="domain" description="EGF-like" evidence="13">
    <location>
        <begin position="918"/>
        <end position="954"/>
    </location>
</feature>
<keyword evidence="16" id="KW-1185">Reference proteome</keyword>
<evidence type="ECO:0000256" key="3">
    <source>
        <dbReference type="ARBA" id="ARBA00022536"/>
    </source>
</evidence>
<dbReference type="PROSITE" id="PS50026">
    <property type="entry name" value="EGF_3"/>
    <property type="match status" value="4"/>
</dbReference>
<feature type="domain" description="Kazal-like" evidence="15">
    <location>
        <begin position="111"/>
        <end position="159"/>
    </location>
</feature>
<keyword evidence="4" id="KW-0677">Repeat</keyword>
<dbReference type="Pfam" id="PF00054">
    <property type="entry name" value="Laminin_G_1"/>
    <property type="match status" value="3"/>
</dbReference>
<feature type="domain" description="EGF-like" evidence="13">
    <location>
        <begin position="1401"/>
        <end position="1439"/>
    </location>
</feature>
<feature type="compositionally biased region" description="Polar residues" evidence="10">
    <location>
        <begin position="864"/>
        <end position="876"/>
    </location>
</feature>
<dbReference type="GO" id="GO:0030154">
    <property type="term" value="P:cell differentiation"/>
    <property type="evidence" value="ECO:0007669"/>
    <property type="project" value="UniProtKB-KW"/>
</dbReference>
<dbReference type="RefSeq" id="XP_026537342.1">
    <property type="nucleotide sequence ID" value="XM_026681557.1"/>
</dbReference>
<dbReference type="Pfam" id="PF00008">
    <property type="entry name" value="EGF"/>
    <property type="match status" value="3"/>
</dbReference>
<dbReference type="InterPro" id="IPR002049">
    <property type="entry name" value="LE_dom"/>
</dbReference>
<dbReference type="Pfam" id="PF07648">
    <property type="entry name" value="Kazal_2"/>
    <property type="match status" value="4"/>
</dbReference>
<organism evidence="16 17">
    <name type="scientific">Notechis scutatus</name>
    <name type="common">mainland tiger snake</name>
    <dbReference type="NCBI Taxonomy" id="8663"/>
    <lineage>
        <taxon>Eukaryota</taxon>
        <taxon>Metazoa</taxon>
        <taxon>Chordata</taxon>
        <taxon>Craniata</taxon>
        <taxon>Vertebrata</taxon>
        <taxon>Euteleostomi</taxon>
        <taxon>Lepidosauria</taxon>
        <taxon>Squamata</taxon>
        <taxon>Bifurcata</taxon>
        <taxon>Unidentata</taxon>
        <taxon>Episquamata</taxon>
        <taxon>Toxicofera</taxon>
        <taxon>Serpentes</taxon>
        <taxon>Colubroidea</taxon>
        <taxon>Elapidae</taxon>
        <taxon>Hydrophiinae</taxon>
        <taxon>Notechis</taxon>
    </lineage>
</organism>
<dbReference type="InterPro" id="IPR001881">
    <property type="entry name" value="EGF-like_Ca-bd_dom"/>
</dbReference>
<keyword evidence="7 9" id="KW-0424">Laminin EGF-like domain</keyword>
<dbReference type="SMART" id="SM00280">
    <property type="entry name" value="KAZAL"/>
    <property type="match status" value="6"/>
</dbReference>
<dbReference type="SMART" id="SM00274">
    <property type="entry name" value="FOLN"/>
    <property type="match status" value="5"/>
</dbReference>
<dbReference type="SMART" id="SM00180">
    <property type="entry name" value="EGF_Lam"/>
    <property type="match status" value="1"/>
</dbReference>
<dbReference type="FunFam" id="2.10.25.10:FF:000118">
    <property type="entry name" value="protein delta homolog 2"/>
    <property type="match status" value="1"/>
</dbReference>
<dbReference type="Gene3D" id="3.30.60.30">
    <property type="match status" value="6"/>
</dbReference>
<evidence type="ECO:0000256" key="1">
    <source>
        <dbReference type="ARBA" id="ARBA00016077"/>
    </source>
</evidence>
<name>A0A6J1V263_9SAUR</name>
<dbReference type="Pfam" id="PF01390">
    <property type="entry name" value="SEA"/>
    <property type="match status" value="1"/>
</dbReference>
<dbReference type="PROSITE" id="PS51465">
    <property type="entry name" value="KAZAL_2"/>
    <property type="match status" value="6"/>
</dbReference>
<dbReference type="SUPFAM" id="SSF57196">
    <property type="entry name" value="EGF/Laminin"/>
    <property type="match status" value="2"/>
</dbReference>
<evidence type="ECO:0000256" key="10">
    <source>
        <dbReference type="SAM" id="MobiDB-lite"/>
    </source>
</evidence>
<dbReference type="FunFam" id="3.30.60.30:FF:000015">
    <property type="entry name" value="Transmembrane agrin"/>
    <property type="match status" value="1"/>
</dbReference>
<evidence type="ECO:0000259" key="15">
    <source>
        <dbReference type="PROSITE" id="PS51465"/>
    </source>
</evidence>
<dbReference type="FunFam" id="3.30.60.30:FF:000024">
    <property type="entry name" value="Transmembrane agrin"/>
    <property type="match status" value="1"/>
</dbReference>
<feature type="region of interest" description="Disordered" evidence="10">
    <location>
        <begin position="550"/>
        <end position="608"/>
    </location>
</feature>
<feature type="domain" description="Kazal-like" evidence="15">
    <location>
        <begin position="330"/>
        <end position="377"/>
    </location>
</feature>
<dbReference type="InterPro" id="IPR036058">
    <property type="entry name" value="Kazal_dom_sf"/>
</dbReference>
<feature type="domain" description="Kazal-like" evidence="15">
    <location>
        <begin position="177"/>
        <end position="231"/>
    </location>
</feature>
<evidence type="ECO:0000259" key="11">
    <source>
        <dbReference type="PROSITE" id="PS50024"/>
    </source>
</evidence>
<dbReference type="SMART" id="SM00282">
    <property type="entry name" value="LamG"/>
    <property type="match status" value="3"/>
</dbReference>
<dbReference type="SMART" id="SM00181">
    <property type="entry name" value="EGF"/>
    <property type="match status" value="8"/>
</dbReference>
<dbReference type="FunFam" id="2.10.25.10:FF:000770">
    <property type="entry name" value="Agrin"/>
    <property type="match status" value="1"/>
</dbReference>
<dbReference type="InterPro" id="IPR036364">
    <property type="entry name" value="SEA_dom_sf"/>
</dbReference>
<proteinExistence type="predicted"/>
<feature type="domain" description="Laminin G" evidence="12">
    <location>
        <begin position="1473"/>
        <end position="1647"/>
    </location>
</feature>
<dbReference type="Pfam" id="PF00053">
    <property type="entry name" value="EGF_laminin"/>
    <property type="match status" value="1"/>
</dbReference>
<dbReference type="SUPFAM" id="SSF100895">
    <property type="entry name" value="Kazal-type serine protease inhibitors"/>
    <property type="match status" value="6"/>
</dbReference>
<dbReference type="PANTHER" id="PTHR15036">
    <property type="entry name" value="PIKACHURIN-LIKE PROTEIN"/>
    <property type="match status" value="1"/>
</dbReference>
<dbReference type="FunFam" id="3.30.60.30:FF:000032">
    <property type="entry name" value="Agrin"/>
    <property type="match status" value="1"/>
</dbReference>
<dbReference type="InterPro" id="IPR000082">
    <property type="entry name" value="SEA_dom"/>
</dbReference>
<dbReference type="FunFam" id="3.30.60.30:FF:000022">
    <property type="entry name" value="Transmembrane agrin"/>
    <property type="match status" value="1"/>
</dbReference>
<dbReference type="PROSITE" id="PS50027">
    <property type="entry name" value="EGF_LAM_2"/>
    <property type="match status" value="1"/>
</dbReference>
<evidence type="ECO:0000259" key="13">
    <source>
        <dbReference type="PROSITE" id="PS50026"/>
    </source>
</evidence>
<evidence type="ECO:0000256" key="7">
    <source>
        <dbReference type="ARBA" id="ARBA00023292"/>
    </source>
</evidence>
<dbReference type="GO" id="GO:0005604">
    <property type="term" value="C:basement membrane"/>
    <property type="evidence" value="ECO:0007669"/>
    <property type="project" value="UniProtKB-ARBA"/>
</dbReference>
<dbReference type="CTD" id="375790"/>
<dbReference type="CDD" id="cd00104">
    <property type="entry name" value="KAZAL_FS"/>
    <property type="match status" value="6"/>
</dbReference>
<feature type="disulfide bond" evidence="9">
    <location>
        <begin position="447"/>
        <end position="456"/>
    </location>
</feature>
<accession>A0A6J1V263</accession>
<dbReference type="Gene3D" id="3.30.70.960">
    <property type="entry name" value="SEA domain"/>
    <property type="match status" value="1"/>
</dbReference>
<feature type="disulfide bond" evidence="8">
    <location>
        <begin position="1429"/>
        <end position="1438"/>
    </location>
</feature>
<dbReference type="KEGG" id="nss:113421268"/>
<dbReference type="FunFam" id="2.10.25.10:FF:000095">
    <property type="entry name" value="Notch, isoform B"/>
    <property type="match status" value="1"/>
</dbReference>
<dbReference type="PROSITE" id="PS50025">
    <property type="entry name" value="LAM_G_DOMAIN"/>
    <property type="match status" value="3"/>
</dbReference>
<evidence type="ECO:0000259" key="12">
    <source>
        <dbReference type="PROSITE" id="PS50025"/>
    </source>
</evidence>
<evidence type="ECO:0000256" key="8">
    <source>
        <dbReference type="PROSITE-ProRule" id="PRU00076"/>
    </source>
</evidence>
<dbReference type="PROSITE" id="PS01186">
    <property type="entry name" value="EGF_2"/>
    <property type="match status" value="2"/>
</dbReference>
<dbReference type="FunFam" id="2.60.120.200:FF:000031">
    <property type="entry name" value="NtA agrin"/>
    <property type="match status" value="1"/>
</dbReference>
<feature type="compositionally biased region" description="Polar residues" evidence="10">
    <location>
        <begin position="884"/>
        <end position="901"/>
    </location>
</feature>